<reference evidence="2" key="1">
    <citation type="journal article" date="2020" name="mSystems">
        <title>Genome- and Community-Level Interaction Insights into Carbon Utilization and Element Cycling Functions of Hydrothermarchaeota in Hydrothermal Sediment.</title>
        <authorList>
            <person name="Zhou Z."/>
            <person name="Liu Y."/>
            <person name="Xu W."/>
            <person name="Pan J."/>
            <person name="Luo Z.H."/>
            <person name="Li M."/>
        </authorList>
    </citation>
    <scope>NUCLEOTIDE SEQUENCE [LARGE SCALE GENOMIC DNA]</scope>
    <source>
        <strain evidence="2">SpSt-1217</strain>
    </source>
</reference>
<dbReference type="AlphaFoldDB" id="A0A831LQB9"/>
<proteinExistence type="predicted"/>
<dbReference type="EMBL" id="DSDK01000213">
    <property type="protein sequence ID" value="HDR50717.1"/>
    <property type="molecule type" value="Genomic_DNA"/>
</dbReference>
<comment type="caution">
    <text evidence="2">The sequence shown here is derived from an EMBL/GenBank/DDBJ whole genome shotgun (WGS) entry which is preliminary data.</text>
</comment>
<feature type="transmembrane region" description="Helical" evidence="1">
    <location>
        <begin position="97"/>
        <end position="117"/>
    </location>
</feature>
<sequence>MFFNSFIYRFPRWLVLPAMAVVTFLLTELLARHPHWVEKYYATGIYPLIATVLSSVSHLFPFSLSDILYVVLAALPFILIVLVIFRKISGKTAGKTAINVLAGVYMAFYLLWGFNYFRPSLNQRLDLAEQVADTDEFLHVFNNLVFQTNAAYTGFEDIQKEEVDRLVEASYRQWASKLKILYPAGKRRAKPITFSRFFAQAGISGYYGPFFTEVHINCYNLPVEYPFVLAHEKAHQLGITSEAEANFYAWLVCSQSNSKHLRYSANLALLRYFINHGSRLEAFSEIVARLDEPVVADLQKIRKHWLELRVEKIDQAAGKVNDAYLKSNKIEQGIQDYTGVVKYVMDFSADSLFLKQ</sequence>
<evidence type="ECO:0000256" key="1">
    <source>
        <dbReference type="SAM" id="Phobius"/>
    </source>
</evidence>
<feature type="transmembrane region" description="Helical" evidence="1">
    <location>
        <begin position="43"/>
        <end position="61"/>
    </location>
</feature>
<gene>
    <name evidence="2" type="ORF">ENN90_03725</name>
</gene>
<keyword evidence="1" id="KW-1133">Transmembrane helix</keyword>
<organism evidence="2">
    <name type="scientific">Mariniphaga anaerophila</name>
    <dbReference type="NCBI Taxonomy" id="1484053"/>
    <lineage>
        <taxon>Bacteria</taxon>
        <taxon>Pseudomonadati</taxon>
        <taxon>Bacteroidota</taxon>
        <taxon>Bacteroidia</taxon>
        <taxon>Marinilabiliales</taxon>
        <taxon>Prolixibacteraceae</taxon>
        <taxon>Mariniphaga</taxon>
    </lineage>
</organism>
<protein>
    <submittedName>
        <fullName evidence="2">DUF3810 domain-containing protein</fullName>
    </submittedName>
</protein>
<feature type="transmembrane region" description="Helical" evidence="1">
    <location>
        <begin position="67"/>
        <end position="85"/>
    </location>
</feature>
<dbReference type="InterPro" id="IPR024294">
    <property type="entry name" value="DUF3810"/>
</dbReference>
<keyword evidence="1" id="KW-0812">Transmembrane</keyword>
<dbReference type="Proteomes" id="UP000886047">
    <property type="component" value="Unassembled WGS sequence"/>
</dbReference>
<keyword evidence="1" id="KW-0472">Membrane</keyword>
<evidence type="ECO:0000313" key="2">
    <source>
        <dbReference type="EMBL" id="HDR50717.1"/>
    </source>
</evidence>
<name>A0A831LQB9_9BACT</name>
<feature type="transmembrane region" description="Helical" evidence="1">
    <location>
        <begin position="12"/>
        <end position="31"/>
    </location>
</feature>
<accession>A0A831LQB9</accession>
<dbReference type="Pfam" id="PF12725">
    <property type="entry name" value="DUF3810"/>
    <property type="match status" value="1"/>
</dbReference>